<comment type="subcellular location">
    <subcellularLocation>
        <location evidence="1">Nucleus</location>
        <location evidence="1">Nucleolus</location>
    </subcellularLocation>
</comment>
<keyword evidence="4" id="KW-0539">Nucleus</keyword>
<feature type="compositionally biased region" description="Basic and acidic residues" evidence="6">
    <location>
        <begin position="17"/>
        <end position="36"/>
    </location>
</feature>
<accession>A0AAN7TZ69</accession>
<protein>
    <recommendedName>
        <fullName evidence="7">RRM domain-containing protein</fullName>
    </recommendedName>
</protein>
<dbReference type="Gene3D" id="3.30.70.330">
    <property type="match status" value="1"/>
</dbReference>
<dbReference type="GO" id="GO:0005730">
    <property type="term" value="C:nucleolus"/>
    <property type="evidence" value="ECO:0007669"/>
    <property type="project" value="UniProtKB-SubCell"/>
</dbReference>
<dbReference type="SUPFAM" id="SSF54928">
    <property type="entry name" value="RNA-binding domain, RBD"/>
    <property type="match status" value="1"/>
</dbReference>
<feature type="compositionally biased region" description="Acidic residues" evidence="6">
    <location>
        <begin position="42"/>
        <end position="86"/>
    </location>
</feature>
<name>A0AAN7TZ69_9MYCE</name>
<comment type="similarity">
    <text evidence="2">Belongs to the ESF2/ABP1 family.</text>
</comment>
<keyword evidence="9" id="KW-1185">Reference proteome</keyword>
<evidence type="ECO:0000259" key="7">
    <source>
        <dbReference type="PROSITE" id="PS50102"/>
    </source>
</evidence>
<feature type="compositionally biased region" description="Polar residues" evidence="6">
    <location>
        <begin position="285"/>
        <end position="301"/>
    </location>
</feature>
<reference evidence="8 9" key="1">
    <citation type="submission" date="2023-11" db="EMBL/GenBank/DDBJ databases">
        <title>Dfirmibasis_genome.</title>
        <authorList>
            <person name="Edelbroek B."/>
            <person name="Kjellin J."/>
            <person name="Jerlstrom-Hultqvist J."/>
            <person name="Soderbom F."/>
        </authorList>
    </citation>
    <scope>NUCLEOTIDE SEQUENCE [LARGE SCALE GENOMIC DNA]</scope>
    <source>
        <strain evidence="8 9">TNS-C-14</strain>
    </source>
</reference>
<sequence>MESSSKKEVIDPRFVNKFKDDNEDLKEKDLQDDKDNYINNEDKEEEEEEEEEEEDDDDNDYEEDDENIEFNDENEDEDENNEEEDNDKNNKNKIKKVIKIKPMDIEKMKKLKEQNENKGIIYLSTIPSRMKPAKLKQLLTKYGKVTRMHLVRANVERKNHRNDMFKEGWIEFEDKALARKIATLLNNIPMGGKSRDIHKDCLWNLRYLPKFKWHHLQDKLVSQRMERDKKLRLEINQVRKQNLVLLEQVELSKHINQKHESKGKPIKEKVVRTFKQRTSHEDSSKSTISSNVLEKVVSNNNKKQKINH</sequence>
<evidence type="ECO:0000256" key="6">
    <source>
        <dbReference type="SAM" id="MobiDB-lite"/>
    </source>
</evidence>
<dbReference type="InterPro" id="IPR039119">
    <property type="entry name" value="ABT1/Esf2"/>
</dbReference>
<dbReference type="PANTHER" id="PTHR12311">
    <property type="entry name" value="ACTIVATOR OF BASAL TRANSCRIPTION 1"/>
    <property type="match status" value="1"/>
</dbReference>
<dbReference type="GO" id="GO:0000472">
    <property type="term" value="P:endonucleolytic cleavage to generate mature 5'-end of SSU-rRNA from (SSU-rRNA, 5.8S rRNA, LSU-rRNA)"/>
    <property type="evidence" value="ECO:0007669"/>
    <property type="project" value="TreeGrafter"/>
</dbReference>
<dbReference type="GO" id="GO:0000480">
    <property type="term" value="P:endonucleolytic cleavage in 5'-ETS of tricistronic rRNA transcript (SSU-rRNA, 5.8S rRNA, LSU-rRNA)"/>
    <property type="evidence" value="ECO:0007669"/>
    <property type="project" value="TreeGrafter"/>
</dbReference>
<dbReference type="Pfam" id="PF00076">
    <property type="entry name" value="RRM_1"/>
    <property type="match status" value="1"/>
</dbReference>
<dbReference type="GO" id="GO:0003723">
    <property type="term" value="F:RNA binding"/>
    <property type="evidence" value="ECO:0007669"/>
    <property type="project" value="UniProtKB-UniRule"/>
</dbReference>
<dbReference type="EMBL" id="JAVFKY010000001">
    <property type="protein sequence ID" value="KAK5581837.1"/>
    <property type="molecule type" value="Genomic_DNA"/>
</dbReference>
<feature type="region of interest" description="Disordered" evidence="6">
    <location>
        <begin position="275"/>
        <end position="308"/>
    </location>
</feature>
<dbReference type="InterPro" id="IPR000504">
    <property type="entry name" value="RRM_dom"/>
</dbReference>
<dbReference type="GO" id="GO:0000447">
    <property type="term" value="P:endonucleolytic cleavage in ITS1 to separate SSU-rRNA from 5.8S rRNA and LSU-rRNA from tricistronic rRNA transcript (SSU-rRNA, 5.8S rRNA, LSU-rRNA)"/>
    <property type="evidence" value="ECO:0007669"/>
    <property type="project" value="TreeGrafter"/>
</dbReference>
<dbReference type="Proteomes" id="UP001344447">
    <property type="component" value="Unassembled WGS sequence"/>
</dbReference>
<dbReference type="PANTHER" id="PTHR12311:SF7">
    <property type="entry name" value="ACTIVATOR OF BASAL TRANSCRIPTION 1"/>
    <property type="match status" value="1"/>
</dbReference>
<dbReference type="AlphaFoldDB" id="A0AAN7TZ69"/>
<proteinExistence type="inferred from homology"/>
<feature type="domain" description="RRM" evidence="7">
    <location>
        <begin position="119"/>
        <end position="197"/>
    </location>
</feature>
<evidence type="ECO:0000256" key="1">
    <source>
        <dbReference type="ARBA" id="ARBA00004604"/>
    </source>
</evidence>
<evidence type="ECO:0000313" key="9">
    <source>
        <dbReference type="Proteomes" id="UP001344447"/>
    </source>
</evidence>
<gene>
    <name evidence="8" type="ORF">RB653_003417</name>
</gene>
<evidence type="ECO:0000313" key="8">
    <source>
        <dbReference type="EMBL" id="KAK5581837.1"/>
    </source>
</evidence>
<evidence type="ECO:0000256" key="5">
    <source>
        <dbReference type="PROSITE-ProRule" id="PRU00176"/>
    </source>
</evidence>
<dbReference type="InterPro" id="IPR034353">
    <property type="entry name" value="ABT1/ESF2_RRM"/>
</dbReference>
<feature type="compositionally biased region" description="Basic and acidic residues" evidence="6">
    <location>
        <begin position="1"/>
        <end position="11"/>
    </location>
</feature>
<dbReference type="InterPro" id="IPR035979">
    <property type="entry name" value="RBD_domain_sf"/>
</dbReference>
<organism evidence="8 9">
    <name type="scientific">Dictyostelium firmibasis</name>
    <dbReference type="NCBI Taxonomy" id="79012"/>
    <lineage>
        <taxon>Eukaryota</taxon>
        <taxon>Amoebozoa</taxon>
        <taxon>Evosea</taxon>
        <taxon>Eumycetozoa</taxon>
        <taxon>Dictyostelia</taxon>
        <taxon>Dictyosteliales</taxon>
        <taxon>Dictyosteliaceae</taxon>
        <taxon>Dictyostelium</taxon>
    </lineage>
</organism>
<evidence type="ECO:0000256" key="3">
    <source>
        <dbReference type="ARBA" id="ARBA00022884"/>
    </source>
</evidence>
<comment type="caution">
    <text evidence="8">The sequence shown here is derived from an EMBL/GenBank/DDBJ whole genome shotgun (WGS) entry which is preliminary data.</text>
</comment>
<dbReference type="PROSITE" id="PS50102">
    <property type="entry name" value="RRM"/>
    <property type="match status" value="1"/>
</dbReference>
<evidence type="ECO:0000256" key="2">
    <source>
        <dbReference type="ARBA" id="ARBA00005819"/>
    </source>
</evidence>
<dbReference type="GO" id="GO:0034462">
    <property type="term" value="P:small-subunit processome assembly"/>
    <property type="evidence" value="ECO:0007669"/>
    <property type="project" value="TreeGrafter"/>
</dbReference>
<keyword evidence="3 5" id="KW-0694">RNA-binding</keyword>
<feature type="region of interest" description="Disordered" evidence="6">
    <location>
        <begin position="1"/>
        <end position="93"/>
    </location>
</feature>
<dbReference type="InterPro" id="IPR012677">
    <property type="entry name" value="Nucleotide-bd_a/b_plait_sf"/>
</dbReference>
<evidence type="ECO:0000256" key="4">
    <source>
        <dbReference type="ARBA" id="ARBA00023242"/>
    </source>
</evidence>
<dbReference type="CDD" id="cd12263">
    <property type="entry name" value="RRM_ABT1_like"/>
    <property type="match status" value="1"/>
</dbReference>